<dbReference type="GO" id="GO:0016787">
    <property type="term" value="F:hydrolase activity"/>
    <property type="evidence" value="ECO:0007669"/>
    <property type="project" value="UniProtKB-KW"/>
</dbReference>
<dbReference type="InterPro" id="IPR035398">
    <property type="entry name" value="Bac_rhamnosid_C"/>
</dbReference>
<dbReference type="PIRSF" id="PIRSF010631">
    <property type="entry name" value="A-rhamnsds"/>
    <property type="match status" value="1"/>
</dbReference>
<dbReference type="InterPro" id="IPR008928">
    <property type="entry name" value="6-hairpin_glycosidase_sf"/>
</dbReference>
<feature type="domain" description="Bacterial alpha-L-rhamnosidase N-terminal" evidence="6">
    <location>
        <begin position="183"/>
        <end position="362"/>
    </location>
</feature>
<dbReference type="Gene3D" id="2.60.420.10">
    <property type="entry name" value="Maltose phosphorylase, domain 3"/>
    <property type="match status" value="1"/>
</dbReference>
<evidence type="ECO:0000313" key="9">
    <source>
        <dbReference type="EMBL" id="WQD38558.1"/>
    </source>
</evidence>
<dbReference type="Gene3D" id="1.50.10.10">
    <property type="match status" value="1"/>
</dbReference>
<dbReference type="SUPFAM" id="SSF48208">
    <property type="entry name" value="Six-hairpin glycosidases"/>
    <property type="match status" value="1"/>
</dbReference>
<sequence length="931" mass="104831">MNSKKAFQLFPAWVCLAFAALFHGCASGPQDLRVNNLLVEGRDSLLGSDMLAPRFSWKIHSGKQDVKQVAYQLLVASSKEALDKDNADVWNSGKIEADSSLNVVYQGKPLQSHQSLYWKVKVWTNHKEEIFSAPSLWTMGLLQPAEWQAHWIGLNSYNKSDQPDSTLTRLAARYLRKEFSSDKKIKAATVYISGMGLYELFLNGRKVGNDVLAPTVSEYNKKIFYNTYDVTPLVAQGTNCLGVTLGNGRFFAVRNFHGKPNPLTQIPQSQYGLPQLLLQLRIRYEDGSVAWVHSDQSWKVTDNGPILANNEFDGEDYNANKELTGWSNAGYNDQAWKAVDLMSPGKNVSIAAQPNENIRIKEVLHPVSVHKTPRGTYILDMGQNMVGWVAINVRGEKGDSVRLRFAETMKGKDSLYVDNLRDAKATDTYILRGGGTESWEPKFTYHGFRFVEVSGLRTQPDVKDFSGKVVYDDIPTIGTFETSNETINAVFKNAYWTIRGNYRGMPTDCPQRDERVAWLGDRVISSYGESFMFDNSRLYAKWLEDIEDSQKENGSIPDIAPSFWDRYADNVTYPSAFILIPEMLRRQFGDERSFVKLYPAMKKWTLYMWDTYRDNDLVLKDNYGDWCVPPESLEMIWTQDPKRITDGGLLASAYYYHCLGLMKQYAERLGYTSDVRNFDDIAQRVLTAFNKKFYNAGSKSYANNTVTANLLPLSFGMVPEEDKAAVFANIRARLKDFNDHVNSGIIGGMWLMRGLSDNGAADLAYKLATNTTYPSWGYMVKQGATTIWELWNGDAANPMMNSGNHQMLLGDLIVWYYEYLAGIKTDDKEVAFKKIIMNPVFPEGLDFVKASLNTKYGEVKSHWKKTAGALEWEITIPANTTAEVILPGNKTAITESGKALSGSVLERAKEAATGKTVLTLGSGTYSFVVKR</sequence>
<evidence type="ECO:0000259" key="7">
    <source>
        <dbReference type="Pfam" id="PF17389"/>
    </source>
</evidence>
<feature type="chain" id="PRO_5045898832" description="alpha-L-rhamnosidase" evidence="4">
    <location>
        <begin position="20"/>
        <end position="931"/>
    </location>
</feature>
<evidence type="ECO:0000256" key="4">
    <source>
        <dbReference type="SAM" id="SignalP"/>
    </source>
</evidence>
<dbReference type="Proteomes" id="UP001325680">
    <property type="component" value="Chromosome"/>
</dbReference>
<organism evidence="9 10">
    <name type="scientific">Niabella yanshanensis</name>
    <dbReference type="NCBI Taxonomy" id="577386"/>
    <lineage>
        <taxon>Bacteria</taxon>
        <taxon>Pseudomonadati</taxon>
        <taxon>Bacteroidota</taxon>
        <taxon>Chitinophagia</taxon>
        <taxon>Chitinophagales</taxon>
        <taxon>Chitinophagaceae</taxon>
        <taxon>Niabella</taxon>
    </lineage>
</organism>
<keyword evidence="3 9" id="KW-0378">Hydrolase</keyword>
<evidence type="ECO:0000256" key="1">
    <source>
        <dbReference type="ARBA" id="ARBA00001445"/>
    </source>
</evidence>
<evidence type="ECO:0000256" key="2">
    <source>
        <dbReference type="ARBA" id="ARBA00012652"/>
    </source>
</evidence>
<dbReference type="Pfam" id="PF25788">
    <property type="entry name" value="Ig_Rha78A_N"/>
    <property type="match status" value="1"/>
</dbReference>
<proteinExistence type="predicted"/>
<dbReference type="EC" id="3.2.1.40" evidence="2"/>
<keyword evidence="4" id="KW-0732">Signal</keyword>
<dbReference type="InterPro" id="IPR013783">
    <property type="entry name" value="Ig-like_fold"/>
</dbReference>
<evidence type="ECO:0000259" key="6">
    <source>
        <dbReference type="Pfam" id="PF08531"/>
    </source>
</evidence>
<dbReference type="PANTHER" id="PTHR33307">
    <property type="entry name" value="ALPHA-RHAMNOSIDASE (EUROFUNG)"/>
    <property type="match status" value="1"/>
</dbReference>
<feature type="signal peptide" evidence="4">
    <location>
        <begin position="1"/>
        <end position="19"/>
    </location>
</feature>
<feature type="domain" description="Alpha-L-rhamnosidase six-hairpin glycosidase" evidence="7">
    <location>
        <begin position="476"/>
        <end position="819"/>
    </location>
</feature>
<keyword evidence="10" id="KW-1185">Reference proteome</keyword>
<evidence type="ECO:0000259" key="5">
    <source>
        <dbReference type="Pfam" id="PF05592"/>
    </source>
</evidence>
<dbReference type="RefSeq" id="WP_162817892.1">
    <property type="nucleotide sequence ID" value="NZ_CP139960.1"/>
</dbReference>
<dbReference type="EMBL" id="CP139960">
    <property type="protein sequence ID" value="WQD38558.1"/>
    <property type="molecule type" value="Genomic_DNA"/>
</dbReference>
<dbReference type="InterPro" id="IPR013737">
    <property type="entry name" value="Bac_rhamnosid_N"/>
</dbReference>
<feature type="domain" description="Alpha-L-rhamnosidase C-terminal" evidence="8">
    <location>
        <begin position="828"/>
        <end position="897"/>
    </location>
</feature>
<dbReference type="InterPro" id="IPR035396">
    <property type="entry name" value="Bac_rhamnosid6H"/>
</dbReference>
<gene>
    <name evidence="9" type="ORF">U0035_00160</name>
</gene>
<dbReference type="Gene3D" id="2.60.40.10">
    <property type="entry name" value="Immunoglobulins"/>
    <property type="match status" value="1"/>
</dbReference>
<name>A0ABZ0W5L4_9BACT</name>
<protein>
    <recommendedName>
        <fullName evidence="2">alpha-L-rhamnosidase</fullName>
        <ecNumber evidence="2">3.2.1.40</ecNumber>
    </recommendedName>
</protein>
<dbReference type="PANTHER" id="PTHR33307:SF6">
    <property type="entry name" value="ALPHA-RHAMNOSIDASE (EUROFUNG)-RELATED"/>
    <property type="match status" value="1"/>
</dbReference>
<comment type="catalytic activity">
    <reaction evidence="1">
        <text>Hydrolysis of terminal non-reducing alpha-L-rhamnose residues in alpha-L-rhamnosides.</text>
        <dbReference type="EC" id="3.2.1.40"/>
    </reaction>
</comment>
<evidence type="ECO:0000259" key="8">
    <source>
        <dbReference type="Pfam" id="PF17390"/>
    </source>
</evidence>
<dbReference type="InterPro" id="IPR016007">
    <property type="entry name" value="Alpha_rhamnosid"/>
</dbReference>
<reference evidence="9 10" key="1">
    <citation type="submission" date="2023-12" db="EMBL/GenBank/DDBJ databases">
        <title>Genome sequencing and assembly of bacterial species from a model synthetic community.</title>
        <authorList>
            <person name="Hogle S.L."/>
        </authorList>
    </citation>
    <scope>NUCLEOTIDE SEQUENCE [LARGE SCALE GENOMIC DNA]</scope>
    <source>
        <strain evidence="9 10">HAMBI_3031</strain>
    </source>
</reference>
<dbReference type="Pfam" id="PF17389">
    <property type="entry name" value="Bac_rhamnosid6H"/>
    <property type="match status" value="1"/>
</dbReference>
<feature type="domain" description="Alpha-L-rhamnosidase concanavalin-like" evidence="5">
    <location>
        <begin position="371"/>
        <end position="471"/>
    </location>
</feature>
<dbReference type="Gene3D" id="2.60.120.260">
    <property type="entry name" value="Galactose-binding domain-like"/>
    <property type="match status" value="2"/>
</dbReference>
<dbReference type="InterPro" id="IPR008902">
    <property type="entry name" value="Rhamnosid_concanavalin"/>
</dbReference>
<evidence type="ECO:0000256" key="3">
    <source>
        <dbReference type="ARBA" id="ARBA00022801"/>
    </source>
</evidence>
<dbReference type="InterPro" id="IPR012341">
    <property type="entry name" value="6hp_glycosidase-like_sf"/>
</dbReference>
<dbReference type="Pfam" id="PF05592">
    <property type="entry name" value="Bac_rhamnosid"/>
    <property type="match status" value="1"/>
</dbReference>
<dbReference type="Pfam" id="PF08531">
    <property type="entry name" value="Bac_rhamnosid_N"/>
    <property type="match status" value="1"/>
</dbReference>
<accession>A0ABZ0W5L4</accession>
<evidence type="ECO:0000313" key="10">
    <source>
        <dbReference type="Proteomes" id="UP001325680"/>
    </source>
</evidence>
<dbReference type="Pfam" id="PF17390">
    <property type="entry name" value="Bac_rhamnosid_C"/>
    <property type="match status" value="1"/>
</dbReference>